<proteinExistence type="predicted"/>
<comment type="caution">
    <text evidence="1">The sequence shown here is derived from an EMBL/GenBank/DDBJ whole genome shotgun (WGS) entry which is preliminary data.</text>
</comment>
<name>A0ABQ9JFL4_9CUCU</name>
<evidence type="ECO:0000313" key="2">
    <source>
        <dbReference type="Proteomes" id="UP001162164"/>
    </source>
</evidence>
<sequence length="74" mass="8632">MDIMENMGIKEDRIPPKSYWLNQLKPRGNYLEQWPEGHLRNGKNKNLFPERVTATPALLEPPNDPQNAPFFKKA</sequence>
<reference evidence="1" key="1">
    <citation type="journal article" date="2023" name="Insect Mol. Biol.">
        <title>Genome sequencing provides insights into the evolution of gene families encoding plant cell wall-degrading enzymes in longhorned beetles.</title>
        <authorList>
            <person name="Shin N.R."/>
            <person name="Okamura Y."/>
            <person name="Kirsch R."/>
            <person name="Pauchet Y."/>
        </authorList>
    </citation>
    <scope>NUCLEOTIDE SEQUENCE</scope>
    <source>
        <strain evidence="1">MMC_N1</strain>
    </source>
</reference>
<organism evidence="1 2">
    <name type="scientific">Molorchus minor</name>
    <dbReference type="NCBI Taxonomy" id="1323400"/>
    <lineage>
        <taxon>Eukaryota</taxon>
        <taxon>Metazoa</taxon>
        <taxon>Ecdysozoa</taxon>
        <taxon>Arthropoda</taxon>
        <taxon>Hexapoda</taxon>
        <taxon>Insecta</taxon>
        <taxon>Pterygota</taxon>
        <taxon>Neoptera</taxon>
        <taxon>Endopterygota</taxon>
        <taxon>Coleoptera</taxon>
        <taxon>Polyphaga</taxon>
        <taxon>Cucujiformia</taxon>
        <taxon>Chrysomeloidea</taxon>
        <taxon>Cerambycidae</taxon>
        <taxon>Lamiinae</taxon>
        <taxon>Monochamini</taxon>
        <taxon>Molorchus</taxon>
    </lineage>
</organism>
<dbReference type="Proteomes" id="UP001162164">
    <property type="component" value="Unassembled WGS sequence"/>
</dbReference>
<evidence type="ECO:0000313" key="1">
    <source>
        <dbReference type="EMBL" id="KAJ8976418.1"/>
    </source>
</evidence>
<protein>
    <submittedName>
        <fullName evidence="1">Uncharacterized protein</fullName>
    </submittedName>
</protein>
<dbReference type="EMBL" id="JAPWTJ010000679">
    <property type="protein sequence ID" value="KAJ8976418.1"/>
    <property type="molecule type" value="Genomic_DNA"/>
</dbReference>
<gene>
    <name evidence="1" type="ORF">NQ317_005338</name>
</gene>
<keyword evidence="2" id="KW-1185">Reference proteome</keyword>
<accession>A0ABQ9JFL4</accession>